<dbReference type="SMART" id="SM00369">
    <property type="entry name" value="LRR_TYP"/>
    <property type="match status" value="9"/>
</dbReference>
<sequence>MPVSSFHASFIKANLPGWIKHLAASDIQALHRARDPVQQFRQAFPEKYAAATPSLRQALIDSGARRQASTQAMATALKAFKGITEFSEPLLLEAMRKQFGLAPDVNKTVLYHLRAPNRMEQQSLLQAALHNFEADEPFDDVVLQETSGLAPAGSLEQILYDKRDTYPFAKVRYHLRDRLAIKPAAFASLCRQLDLGKQYQAHLSAVFETPATAAQVRQQMVQANKDTLRVQTHIARMRDAISETARTTLLEILDGTPAPSFYGWPVAFSQLNLLGADVNDVVVISTALRRRSVVTDFVPPIVRQYESLLVPSRIIVCIPGDPLAPVKEYRSLEAFLAALAVNLRSSNYQRFFAGLLSQNEAQTFLRRLKSQLKVLRWNPNPVYPGPNYNPAVFMHGIYESVWNDNVKLHAEESFIDTDVFGHLYEKHLARIKSSAKLLAVPTEQVDHNAWINRLTHWAEWGLNVLNVAAFFVPGLGEVMMAVTAMQLGYEVYQGAHAWSVGDSDEAWAHLTSIMQNVAYMAALGAVAAKAPPILPSTFVNGMARVRSPFGKLRLWHPDLSAYKSGVSLKGLKPDALGQYQVAGKTYITLEGNTYENIFDPAIKQWRIKHPHEIDAYQPILRHNGNGAWRHSLERPLEWQRLALLRRTGPHMERFTDTQVEQIAEVSGVSDEVLRALHVDNKPAPPEFAQAARLFEVDRQVDEVIGQIREGAGMDEPGQFVVPLAVEMPGWPVEVGIEVLSSPEPWATSKRYGAASAKQSIKITRSEVAAGKWPEKILAALDEAQTKRVLGDDSVQSYADRLQLLRDRLADHAKGRSKSLFDSLLSGQTEPDADTKLLQRSFRSLSPESAQPVLGIASADELSQLRSTGRIPLRLAKAIRVQLHQSSLTRALAGLYLENLASTASDRLALHSLEQMPGWSADIRVEMRSLGISGPLVDSIGSEQALSRYVLVKEEDHFIAMDAEGRALNSAARYGRNLFESLLQVVPDTWRRSLGENPSEALRQQVIDHARSNRDAMSRILKRQALKDGAGRLLRTPGRVGYAASGDVAGFADGPLVARARVIYPNISDEQALQFVRSRRLAGDSDQRVFNLLEERRREFEGLNTVLDRWVESSATPPRVFGARRREIANRIIACWRGGLYRGQTPAYRLTLLGADELPTWTSDFSHVRTVVADSLQVADGTLLSRFSSLERLEISGGMEGMAGLADQLTALNRITELRLELQEGFTTYSPALTQALQGMTQLQELHLCGSLPVLDYSTYTALRRVTLSGNLRDWPTGLLALDRLESVDLSRARISSLPDALFSGHERLWRGLSLNWKALEPQAFMRAFEYLYQNSAHLVDEARMVGDYCKGRLESMVPRDEAFVNHVFVALQQEGLSGRALLAKVEALHQEYRDVEASLAQWEGVAGPRVAGVQMPSHERTVLADRLRACWRDAQRARYAPREPMAQTSTRGPDSVIAETLDLTGYGAPGNLPTLNEAVFAHVRRLKLGNLELTVTQLNEFLRRFPQLGELDLSGNHLTELPQALEELTQLIELNLSGNQLTITTPTQARLNRLSGLQRLDLSRNRVGSLTVASLTELISLNLSRTRITAWPEGVLSLPRLRFLDLSYSAVDSIPEAAWVGHEVLLAGTGLRGCRLSPPALARAQQFAVTTGPGTPLATMFVNPLGIERGMLVAGRTGGEPEFFPVEVAQQPDLLLPAPGAEPDLPLTSAERLQRLDPQLDTAQAVQRIDTWLAQEVSAMDIEAALLRWQTQHAAMIRDLNAWIDRPATRIREGWANATDRRRAADRLLSCWREALRDVSVTGSAASQSVDLSGLNLGDLPELEVSFSHVDALDLSGSGLTGVSDAFLRAFPRLNRLMLNGNPLGELPESVTQLTDLTHLGINNNGLTESGPLQRVLRTLPRLQTLDLGGNTLREFDVTGLDRLQHLDLNRNRLTDWPAGALEAPALTRLNLRGNEFETIPRTAFEPQHAGLMEGIDLSDNPLTAEEFAVLREHLRETGQGLGFTAGQIDRELLANDPDFFDDEGADVHPELEDQPTQKNRWFEGVAADSEKHEMWDAVMAADQTGDFANILAQLRQTHDFMQDRAGLAERVWDVVEGAYADPALRERLMSIARASRHRETCGDGRMLLFNALEVEVYEFNALREIDPTDKGRALLKLSRGLFRLAELEAIASERIRLNPATDPAEIRLAYRVGLAQRLELPSQPRGMIYQTLSRVVQADLDAAYQRIIEQEQTPAFSEQLIARPYWKAYLQEKYADDFARLQQALEREAAALEDQYPEINPEYLQKINTLQKANEDERQALMLQLSAAEIAALGR</sequence>
<keyword evidence="4" id="KW-0677">Repeat</keyword>
<evidence type="ECO:0000313" key="8">
    <source>
        <dbReference type="EMBL" id="ONH53210.1"/>
    </source>
</evidence>
<keyword evidence="6" id="KW-1035">Host cytoplasm</keyword>
<organism evidence="8 9">
    <name type="scientific">Pseudomonas cedrina subsp. cedrina</name>
    <dbReference type="NCBI Taxonomy" id="76762"/>
    <lineage>
        <taxon>Bacteria</taxon>
        <taxon>Pseudomonadati</taxon>
        <taxon>Pseudomonadota</taxon>
        <taxon>Gammaproteobacteria</taxon>
        <taxon>Pseudomonadales</taxon>
        <taxon>Pseudomonadaceae</taxon>
        <taxon>Pseudomonas</taxon>
    </lineage>
</organism>
<name>A0A1V2K6V5_PSECE</name>
<keyword evidence="3" id="KW-0433">Leucine-rich repeat</keyword>
<dbReference type="Gene3D" id="1.20.58.360">
    <property type="entry name" value="Shigella T3SS effector IpaH defines"/>
    <property type="match status" value="1"/>
</dbReference>
<dbReference type="PROSITE" id="PS52053">
    <property type="entry name" value="NEL"/>
    <property type="match status" value="1"/>
</dbReference>
<comment type="catalytic activity">
    <reaction evidence="1">
        <text>S-ubiquitinyl-[E2 ubiquitin-conjugating enzyme]-L-cysteine + [acceptor protein]-L-lysine = [E2 ubiquitin-conjugating enzyme]-L-cysteine + N(6)-ubiquitinyl-[acceptor protein]-L-lysine.</text>
        <dbReference type="EC" id="2.3.2.27"/>
    </reaction>
</comment>
<protein>
    <recommendedName>
        <fullName evidence="2">RING-type E3 ubiquitin transferase</fullName>
        <ecNumber evidence="2">2.3.2.27</ecNumber>
    </recommendedName>
</protein>
<keyword evidence="6" id="KW-0832">Ubl conjugation</keyword>
<keyword evidence="5" id="KW-0843">Virulence</keyword>
<comment type="PTM">
    <text evidence="6">Ubiquitinated in the presence of host E1 ubiquitin-activating enzyme, E2 ubiquitin-conjugating enzyme and ubiquitin.</text>
</comment>
<dbReference type="SUPFAM" id="SSF52058">
    <property type="entry name" value="L domain-like"/>
    <property type="match status" value="1"/>
</dbReference>
<comment type="caution">
    <text evidence="8">The sequence shown here is derived from an EMBL/GenBank/DDBJ whole genome shotgun (WGS) entry which is preliminary data.</text>
</comment>
<reference evidence="8 9" key="1">
    <citation type="submission" date="2016-10" db="EMBL/GenBank/DDBJ databases">
        <title>Pseudomonas lactis sp. nov. and Pseudomonas paralactis sp. nov., isolated from bovine raw milk.</title>
        <authorList>
            <person name="Von Neubeck M."/>
            <person name="Huptas C."/>
            <person name="Glueck C."/>
            <person name="Krewinkel M."/>
            <person name="Stoeckel M."/>
            <person name="Stressler T."/>
            <person name="Fischer L."/>
            <person name="Hinrichs J."/>
            <person name="Scherer S."/>
            <person name="Wenning M."/>
        </authorList>
    </citation>
    <scope>NUCLEOTIDE SEQUENCE [LARGE SCALE GENOMIC DNA]</scope>
    <source>
        <strain evidence="8 9">DSM 17516</strain>
    </source>
</reference>
<evidence type="ECO:0000259" key="7">
    <source>
        <dbReference type="PROSITE" id="PS52053"/>
    </source>
</evidence>
<evidence type="ECO:0000256" key="3">
    <source>
        <dbReference type="ARBA" id="ARBA00022614"/>
    </source>
</evidence>
<dbReference type="Pfam" id="PF14496">
    <property type="entry name" value="NEL"/>
    <property type="match status" value="1"/>
</dbReference>
<feature type="domain" description="NEL" evidence="7">
    <location>
        <begin position="2034"/>
        <end position="2316"/>
    </location>
</feature>
<evidence type="ECO:0000256" key="2">
    <source>
        <dbReference type="ARBA" id="ARBA00012483"/>
    </source>
</evidence>
<evidence type="ECO:0000256" key="1">
    <source>
        <dbReference type="ARBA" id="ARBA00000900"/>
    </source>
</evidence>
<accession>A0A1V2K6V5</accession>
<keyword evidence="6" id="KW-0833">Ubl conjugation pathway</keyword>
<dbReference type="InterPro" id="IPR029487">
    <property type="entry name" value="NEL_dom"/>
</dbReference>
<proteinExistence type="inferred from homology"/>
<dbReference type="GO" id="GO:0016567">
    <property type="term" value="P:protein ubiquitination"/>
    <property type="evidence" value="ECO:0007669"/>
    <property type="project" value="InterPro"/>
</dbReference>
<dbReference type="EC" id="2.3.2.27" evidence="2"/>
<dbReference type="InterPro" id="IPR003591">
    <property type="entry name" value="Leu-rich_rpt_typical-subtyp"/>
</dbReference>
<keyword evidence="6" id="KW-0808">Transferase</keyword>
<evidence type="ECO:0000313" key="9">
    <source>
        <dbReference type="Proteomes" id="UP000189295"/>
    </source>
</evidence>
<dbReference type="InterPro" id="IPR032675">
    <property type="entry name" value="LRR_dom_sf"/>
</dbReference>
<dbReference type="PANTHER" id="PTHR24366">
    <property type="entry name" value="IG(IMMUNOGLOBULIN) AND LRR(LEUCINE RICH REPEAT) DOMAINS"/>
    <property type="match status" value="1"/>
</dbReference>
<evidence type="ECO:0000256" key="5">
    <source>
        <dbReference type="ARBA" id="ARBA00023026"/>
    </source>
</evidence>
<dbReference type="Proteomes" id="UP000189295">
    <property type="component" value="Unassembled WGS sequence"/>
</dbReference>
<dbReference type="PROSITE" id="PS51450">
    <property type="entry name" value="LRR"/>
    <property type="match status" value="1"/>
</dbReference>
<evidence type="ECO:0000256" key="4">
    <source>
        <dbReference type="ARBA" id="ARBA00022737"/>
    </source>
</evidence>
<dbReference type="GO" id="GO:0061630">
    <property type="term" value="F:ubiquitin protein ligase activity"/>
    <property type="evidence" value="ECO:0007669"/>
    <property type="project" value="UniProtKB-EC"/>
</dbReference>
<evidence type="ECO:0000256" key="6">
    <source>
        <dbReference type="PROSITE-ProRule" id="PRU01398"/>
    </source>
</evidence>
<gene>
    <name evidence="8" type="ORF">BLL36_16135</name>
</gene>
<dbReference type="Gene3D" id="3.80.10.10">
    <property type="entry name" value="Ribonuclease Inhibitor"/>
    <property type="match status" value="3"/>
</dbReference>
<comment type="similarity">
    <text evidence="6">Belongs to the LRR-containing bacterial E3 ligase family.</text>
</comment>
<dbReference type="OrthoDB" id="1467561at2"/>
<dbReference type="Pfam" id="PF20178">
    <property type="entry name" value="ToxA_N"/>
    <property type="match status" value="1"/>
</dbReference>
<dbReference type="InterPro" id="IPR046673">
    <property type="entry name" value="ToxA_N"/>
</dbReference>
<dbReference type="PANTHER" id="PTHR24366:SF96">
    <property type="entry name" value="LEUCINE RICH REPEAT CONTAINING 53"/>
    <property type="match status" value="1"/>
</dbReference>
<dbReference type="SUPFAM" id="SSF52047">
    <property type="entry name" value="RNI-like"/>
    <property type="match status" value="1"/>
</dbReference>
<dbReference type="GO" id="GO:0005576">
    <property type="term" value="C:extracellular region"/>
    <property type="evidence" value="ECO:0007669"/>
    <property type="project" value="UniProtKB-UniRule"/>
</dbReference>
<feature type="active site" description="Glycyl thioester intermediate" evidence="6">
    <location>
        <position position="2122"/>
    </location>
</feature>
<dbReference type="RefSeq" id="WP_076952451.1">
    <property type="nucleotide sequence ID" value="NZ_MNPW01000007.1"/>
</dbReference>
<dbReference type="SMART" id="SM00364">
    <property type="entry name" value="LRR_BAC"/>
    <property type="match status" value="4"/>
</dbReference>
<dbReference type="EMBL" id="MNPW01000007">
    <property type="protein sequence ID" value="ONH53210.1"/>
    <property type="molecule type" value="Genomic_DNA"/>
</dbReference>
<dbReference type="InterPro" id="IPR001611">
    <property type="entry name" value="Leu-rich_rpt"/>
</dbReference>
<keyword evidence="6" id="KW-0964">Secreted</keyword>